<dbReference type="GO" id="GO:0032259">
    <property type="term" value="P:methylation"/>
    <property type="evidence" value="ECO:0007669"/>
    <property type="project" value="InterPro"/>
</dbReference>
<dbReference type="Gene3D" id="3.40.50.12760">
    <property type="match status" value="1"/>
</dbReference>
<evidence type="ECO:0000313" key="2">
    <source>
        <dbReference type="EMBL" id="QHU03064.1"/>
    </source>
</evidence>
<dbReference type="GO" id="GO:0004483">
    <property type="term" value="F:methyltransferase cap1 activity"/>
    <property type="evidence" value="ECO:0007669"/>
    <property type="project" value="TreeGrafter"/>
</dbReference>
<dbReference type="Pfam" id="PF01728">
    <property type="entry name" value="FtsJ"/>
    <property type="match status" value="1"/>
</dbReference>
<dbReference type="InterPro" id="IPR050851">
    <property type="entry name" value="mRNA_Cap_2O-Ribose_MeTrfase"/>
</dbReference>
<proteinExistence type="predicted"/>
<sequence length="411" mass="47914">MSYFVLPQVPFDINIHKRINPTYSVSIVSTPEINRTLYKYLSDIKTKIDGKDNLWDRYKKYTNPYEYIHTVVPGCKTSVCKIKPVSRSFFKMIEIMKTMRLIDDKENNIKSFHLAEGPGGFIEAIAMTRNNENDKYYGMTLLNDNDFSVPGWKKSQMLLNKHPNIEIEEGKSGTGDLMDPENLKYCFKKYSNSCDLVTADGGFDFTTNFNNQEAMSSKLILCQVAFAIACQKKGGHFFIKVFDTFTQFSLDMLYLLSCLYKQVSYLKPHTSRSANSEKYIVCKGFKMENSRNLVISLYHLIQNFSETNYLNRIFRESIPHIFVTRVEEYNAIYGQIQMECISHTLSIMRNINNDKLENMNKNNVQKCISWCQKHKMPFVKNALEPNRFMTRANKFVSENKEETQKNKKYTV</sequence>
<dbReference type="InterPro" id="IPR029063">
    <property type="entry name" value="SAM-dependent_MTases_sf"/>
</dbReference>
<dbReference type="GO" id="GO:0005634">
    <property type="term" value="C:nucleus"/>
    <property type="evidence" value="ECO:0007669"/>
    <property type="project" value="UniProtKB-ARBA"/>
</dbReference>
<dbReference type="PANTHER" id="PTHR16121:SF0">
    <property type="entry name" value="CAP-SPECIFIC MRNA (NUCLEOSIDE-2'-O-)-METHYLTRANSFERASE 1"/>
    <property type="match status" value="1"/>
</dbReference>
<evidence type="ECO:0000259" key="1">
    <source>
        <dbReference type="Pfam" id="PF01728"/>
    </source>
</evidence>
<dbReference type="InterPro" id="IPR002877">
    <property type="entry name" value="RNA_MeTrfase_FtsJ_dom"/>
</dbReference>
<dbReference type="EMBL" id="MN740368">
    <property type="protein sequence ID" value="QHU03064.1"/>
    <property type="molecule type" value="Genomic_DNA"/>
</dbReference>
<reference evidence="2" key="1">
    <citation type="journal article" date="2020" name="Nature">
        <title>Giant virus diversity and host interactions through global metagenomics.</title>
        <authorList>
            <person name="Schulz F."/>
            <person name="Roux S."/>
            <person name="Paez-Espino D."/>
            <person name="Jungbluth S."/>
            <person name="Walsh D.A."/>
            <person name="Denef V.J."/>
            <person name="McMahon K.D."/>
            <person name="Konstantinidis K.T."/>
            <person name="Eloe-Fadrosh E.A."/>
            <person name="Kyrpides N.C."/>
            <person name="Woyke T."/>
        </authorList>
    </citation>
    <scope>NUCLEOTIDE SEQUENCE</scope>
    <source>
        <strain evidence="2">GVMAG-M-3300025890-48</strain>
    </source>
</reference>
<organism evidence="2">
    <name type="scientific">viral metagenome</name>
    <dbReference type="NCBI Taxonomy" id="1070528"/>
    <lineage>
        <taxon>unclassified sequences</taxon>
        <taxon>metagenomes</taxon>
        <taxon>organismal metagenomes</taxon>
    </lineage>
</organism>
<dbReference type="GO" id="GO:0006370">
    <property type="term" value="P:7-methylguanosine mRNA capping"/>
    <property type="evidence" value="ECO:0007669"/>
    <property type="project" value="TreeGrafter"/>
</dbReference>
<dbReference type="GO" id="GO:0005737">
    <property type="term" value="C:cytoplasm"/>
    <property type="evidence" value="ECO:0007669"/>
    <property type="project" value="TreeGrafter"/>
</dbReference>
<protein>
    <recommendedName>
        <fullName evidence="1">Ribosomal RNA methyltransferase FtsJ domain-containing protein</fullName>
    </recommendedName>
</protein>
<dbReference type="SUPFAM" id="SSF53335">
    <property type="entry name" value="S-adenosyl-L-methionine-dependent methyltransferases"/>
    <property type="match status" value="1"/>
</dbReference>
<accession>A0A6C0JHD6</accession>
<dbReference type="PANTHER" id="PTHR16121">
    <property type="entry name" value="CAP-SPECIFIC MRNA (NUCLEOSIDE-2'-O-)-METHYLTRANSFERASE 1-RELATED"/>
    <property type="match status" value="1"/>
</dbReference>
<feature type="domain" description="Ribosomal RNA methyltransferase FtsJ" evidence="1">
    <location>
        <begin position="85"/>
        <end position="285"/>
    </location>
</feature>
<name>A0A6C0JHD6_9ZZZZ</name>
<dbReference type="AlphaFoldDB" id="A0A6C0JHD6"/>